<dbReference type="RefSeq" id="WP_200125463.1">
    <property type="nucleotide sequence ID" value="NZ_CP054705.1"/>
</dbReference>
<keyword evidence="4 7" id="KW-0812">Transmembrane</keyword>
<dbReference type="GO" id="GO:0005886">
    <property type="term" value="C:plasma membrane"/>
    <property type="evidence" value="ECO:0007669"/>
    <property type="project" value="UniProtKB-SubCell"/>
</dbReference>
<dbReference type="Pfam" id="PF03601">
    <property type="entry name" value="Cons_hypoth698"/>
    <property type="match status" value="1"/>
</dbReference>
<feature type="transmembrane region" description="Helical" evidence="7">
    <location>
        <begin position="12"/>
        <end position="29"/>
    </location>
</feature>
<evidence type="ECO:0000256" key="6">
    <source>
        <dbReference type="ARBA" id="ARBA00023136"/>
    </source>
</evidence>
<dbReference type="PANTHER" id="PTHR30106:SF2">
    <property type="entry name" value="UPF0324 INNER MEMBRANE PROTEIN YEIH"/>
    <property type="match status" value="1"/>
</dbReference>
<dbReference type="PANTHER" id="PTHR30106">
    <property type="entry name" value="INNER MEMBRANE PROTEIN YEIH-RELATED"/>
    <property type="match status" value="1"/>
</dbReference>
<dbReference type="Proteomes" id="UP000595823">
    <property type="component" value="Chromosome"/>
</dbReference>
<gene>
    <name evidence="8" type="ORF">HUG15_20880</name>
</gene>
<accession>A0A7T7CD98</accession>
<comment type="subcellular location">
    <subcellularLocation>
        <location evidence="1">Cell membrane</location>
        <topology evidence="1">Multi-pass membrane protein</topology>
    </subcellularLocation>
</comment>
<sequence>MHKSIRKISQLLPGLTLCLVVMAASLYIAKWLGVVINYFQGILDGGSSPISSIFVAIIMGILIRNVIGLHDDFQKGVNFSVKIVLKAGIILLGIRLSFLDVITLGAWGIPIILICVITGLFVTIWITAKLNQSHRLGTLTAVGTGICGVTAIVGTAPGIKANKEEITYSIGSITIFGIIAMFLYPYLAHWFFSDDPVRAGLFLGTAIHETAQVAGASLIYNQIFQSNEVVDVATISKLTRNTLLIAVVPLMSYYYLKTSNRSSTDGQERKKWYQLIPLFVIGFLLMAIVRTIGDSGVQEYQLAFGILSPDQWQMVWESLNTFGSEYLLGIAMAAVGLSTNLRMFKTLGVRPFYIGMVAALTVTGISLLMVYLLGGFIAY</sequence>
<evidence type="ECO:0000256" key="5">
    <source>
        <dbReference type="ARBA" id="ARBA00022989"/>
    </source>
</evidence>
<dbReference type="AlphaFoldDB" id="A0A7T7CD98"/>
<keyword evidence="3" id="KW-1003">Cell membrane</keyword>
<feature type="transmembrane region" description="Helical" evidence="7">
    <location>
        <begin position="79"/>
        <end position="98"/>
    </location>
</feature>
<dbReference type="InterPro" id="IPR018383">
    <property type="entry name" value="UPF0324_pro"/>
</dbReference>
<evidence type="ECO:0000313" key="8">
    <source>
        <dbReference type="EMBL" id="QQK77789.1"/>
    </source>
</evidence>
<dbReference type="EMBL" id="CP054705">
    <property type="protein sequence ID" value="QQK77789.1"/>
    <property type="molecule type" value="Genomic_DNA"/>
</dbReference>
<evidence type="ECO:0000256" key="2">
    <source>
        <dbReference type="ARBA" id="ARBA00007977"/>
    </source>
</evidence>
<evidence type="ECO:0000256" key="7">
    <source>
        <dbReference type="SAM" id="Phobius"/>
    </source>
</evidence>
<name>A0A7T7CD98_9BACI</name>
<protein>
    <submittedName>
        <fullName evidence="8">Putative sulfate exporter family transporter</fullName>
    </submittedName>
</protein>
<feature type="transmembrane region" description="Helical" evidence="7">
    <location>
        <begin position="49"/>
        <end position="67"/>
    </location>
</feature>
<feature type="transmembrane region" description="Helical" evidence="7">
    <location>
        <begin position="166"/>
        <end position="187"/>
    </location>
</feature>
<evidence type="ECO:0000313" key="9">
    <source>
        <dbReference type="Proteomes" id="UP000595823"/>
    </source>
</evidence>
<keyword evidence="9" id="KW-1185">Reference proteome</keyword>
<organism evidence="8 9">
    <name type="scientific">Salicibibacter cibarius</name>
    <dbReference type="NCBI Taxonomy" id="2743000"/>
    <lineage>
        <taxon>Bacteria</taxon>
        <taxon>Bacillati</taxon>
        <taxon>Bacillota</taxon>
        <taxon>Bacilli</taxon>
        <taxon>Bacillales</taxon>
        <taxon>Bacillaceae</taxon>
        <taxon>Salicibibacter</taxon>
    </lineage>
</organism>
<evidence type="ECO:0000256" key="3">
    <source>
        <dbReference type="ARBA" id="ARBA00022475"/>
    </source>
</evidence>
<reference evidence="8 9" key="1">
    <citation type="submission" date="2020-06" db="EMBL/GenBank/DDBJ databases">
        <title>Genomic analysis of Salicibibacter sp. NKC5-3.</title>
        <authorList>
            <person name="Oh Y.J."/>
        </authorList>
    </citation>
    <scope>NUCLEOTIDE SEQUENCE [LARGE SCALE GENOMIC DNA]</scope>
    <source>
        <strain evidence="8 9">NKC5-3</strain>
    </source>
</reference>
<comment type="similarity">
    <text evidence="2">Belongs to the UPF0324 family.</text>
</comment>
<keyword evidence="5 7" id="KW-1133">Transmembrane helix</keyword>
<feature type="transmembrane region" description="Helical" evidence="7">
    <location>
        <begin position="138"/>
        <end position="160"/>
    </location>
</feature>
<feature type="transmembrane region" description="Helical" evidence="7">
    <location>
        <begin position="356"/>
        <end position="378"/>
    </location>
</feature>
<evidence type="ECO:0000256" key="4">
    <source>
        <dbReference type="ARBA" id="ARBA00022692"/>
    </source>
</evidence>
<feature type="transmembrane region" description="Helical" evidence="7">
    <location>
        <begin position="326"/>
        <end position="344"/>
    </location>
</feature>
<keyword evidence="6 7" id="KW-0472">Membrane</keyword>
<evidence type="ECO:0000256" key="1">
    <source>
        <dbReference type="ARBA" id="ARBA00004651"/>
    </source>
</evidence>
<proteinExistence type="inferred from homology"/>
<feature type="transmembrane region" description="Helical" evidence="7">
    <location>
        <begin position="272"/>
        <end position="292"/>
    </location>
</feature>
<dbReference type="KEGG" id="scia:HUG15_20880"/>
<feature type="transmembrane region" description="Helical" evidence="7">
    <location>
        <begin position="104"/>
        <end position="126"/>
    </location>
</feature>